<evidence type="ECO:0000256" key="10">
    <source>
        <dbReference type="PIRSR" id="PIRSR500134-3"/>
    </source>
</evidence>
<dbReference type="InterPro" id="IPR008927">
    <property type="entry name" value="6-PGluconate_DH-like_C_sf"/>
</dbReference>
<evidence type="ECO:0000256" key="9">
    <source>
        <dbReference type="PIRSR" id="PIRSR500134-2"/>
    </source>
</evidence>
<dbReference type="PANTHER" id="PTHR43750">
    <property type="entry name" value="UDP-GLUCOSE 6-DEHYDROGENASE TUAD"/>
    <property type="match status" value="1"/>
</dbReference>
<gene>
    <name evidence="12" type="ORF">GKO46_05075</name>
    <name evidence="13" type="ORF">GKO48_04185</name>
</gene>
<dbReference type="InterPro" id="IPR001732">
    <property type="entry name" value="UDP-Glc/GDP-Man_DH_N"/>
</dbReference>
<organism evidence="13 14">
    <name type="scientific">Candidatus Lucifugimonas marina</name>
    <dbReference type="NCBI Taxonomy" id="3038979"/>
    <lineage>
        <taxon>Bacteria</taxon>
        <taxon>Bacillati</taxon>
        <taxon>Chloroflexota</taxon>
        <taxon>Dehalococcoidia</taxon>
        <taxon>SAR202 cluster</taxon>
        <taxon>Candidatus Lucifugimonadales</taxon>
        <taxon>Candidatus Lucifugimonadaceae</taxon>
        <taxon>Candidatus Lucifugimonas</taxon>
    </lineage>
</organism>
<dbReference type="Proteomes" id="UP001219901">
    <property type="component" value="Chromosome"/>
</dbReference>
<dbReference type="SMART" id="SM00984">
    <property type="entry name" value="UDPG_MGDP_dh_C"/>
    <property type="match status" value="1"/>
</dbReference>
<dbReference type="InterPro" id="IPR014026">
    <property type="entry name" value="UDP-Glc/GDP-Man_DH_dimer"/>
</dbReference>
<feature type="binding site" evidence="10">
    <location>
        <position position="157"/>
    </location>
    <ligand>
        <name>NAD(+)</name>
        <dbReference type="ChEBI" id="CHEBI:57540"/>
    </ligand>
</feature>
<dbReference type="Gene3D" id="3.40.50.720">
    <property type="entry name" value="NAD(P)-binding Rossmann-like Domain"/>
    <property type="match status" value="2"/>
</dbReference>
<evidence type="ECO:0000256" key="4">
    <source>
        <dbReference type="ARBA" id="ARBA00023002"/>
    </source>
</evidence>
<evidence type="ECO:0000259" key="11">
    <source>
        <dbReference type="SMART" id="SM00984"/>
    </source>
</evidence>
<feature type="domain" description="UDP-glucose/GDP-mannose dehydrogenase C-terminal" evidence="11">
    <location>
        <begin position="332"/>
        <end position="433"/>
    </location>
</feature>
<evidence type="ECO:0000313" key="15">
    <source>
        <dbReference type="Proteomes" id="UP001321249"/>
    </source>
</evidence>
<evidence type="ECO:0000313" key="12">
    <source>
        <dbReference type="EMBL" id="MDG0866444.1"/>
    </source>
</evidence>
<reference evidence="14" key="3">
    <citation type="submission" date="2023-06" db="EMBL/GenBank/DDBJ databases">
        <title>Pangenomics reveal diversification of enzyme families and niche specialization in globally abundant SAR202 bacteria.</title>
        <authorList>
            <person name="Saw J.H.W."/>
        </authorList>
    </citation>
    <scope>NUCLEOTIDE SEQUENCE [LARGE SCALE GENOMIC DNA]</scope>
    <source>
        <strain evidence="14">JH1073</strain>
    </source>
</reference>
<feature type="binding site" evidence="10">
    <location>
        <position position="281"/>
    </location>
    <ligand>
        <name>NAD(+)</name>
        <dbReference type="ChEBI" id="CHEBI:57540"/>
    </ligand>
</feature>
<evidence type="ECO:0000256" key="1">
    <source>
        <dbReference type="ARBA" id="ARBA00004701"/>
    </source>
</evidence>
<dbReference type="InterPro" id="IPR014027">
    <property type="entry name" value="UDP-Glc/GDP-Man_DH_C"/>
</dbReference>
<dbReference type="EMBL" id="WMBE01000001">
    <property type="protein sequence ID" value="MDG0866444.1"/>
    <property type="molecule type" value="Genomic_DNA"/>
</dbReference>
<dbReference type="NCBIfam" id="TIGR03026">
    <property type="entry name" value="NDP-sugDHase"/>
    <property type="match status" value="1"/>
</dbReference>
<evidence type="ECO:0000256" key="3">
    <source>
        <dbReference type="ARBA" id="ARBA00012954"/>
    </source>
</evidence>
<feature type="binding site" evidence="9">
    <location>
        <begin position="267"/>
        <end position="271"/>
    </location>
    <ligand>
        <name>substrate</name>
    </ligand>
</feature>
<evidence type="ECO:0000256" key="2">
    <source>
        <dbReference type="ARBA" id="ARBA00006601"/>
    </source>
</evidence>
<evidence type="ECO:0000256" key="5">
    <source>
        <dbReference type="ARBA" id="ARBA00023027"/>
    </source>
</evidence>
<dbReference type="AlphaFoldDB" id="A0AAJ6CSW8"/>
<accession>A0AAJ6CSW8</accession>
<dbReference type="RefSeq" id="WP_342822125.1">
    <property type="nucleotide sequence ID" value="NZ_CP046146.1"/>
</dbReference>
<feature type="binding site" evidence="9">
    <location>
        <begin position="154"/>
        <end position="157"/>
    </location>
    <ligand>
        <name>substrate</name>
    </ligand>
</feature>
<evidence type="ECO:0000256" key="7">
    <source>
        <dbReference type="PIRNR" id="PIRNR000124"/>
    </source>
</evidence>
<keyword evidence="4 7" id="KW-0560">Oxidoreductase</keyword>
<feature type="active site" description="Nucleophile" evidence="8">
    <location>
        <position position="278"/>
    </location>
</feature>
<dbReference type="PIRSF" id="PIRSF000124">
    <property type="entry name" value="UDPglc_GDPman_dh"/>
    <property type="match status" value="1"/>
</dbReference>
<feature type="binding site" evidence="9">
    <location>
        <position position="339"/>
    </location>
    <ligand>
        <name>substrate</name>
    </ligand>
</feature>
<sequence>MTDIGVIGGAGYVGLVTGVGLAALGHKVISMDLDKNRLSMLRDGKSAVYEDGLEPILAELNQMEQISFTDDQSATVENSDVLFIAVGTPSLTDGAADLSAVIAVAERLRDEISKYTVIVVKSTVPVGTLNVVTDILSQKLTEGEDFDVVSNPEFLREGSGLIDFFAPSRIIVGSNSERANAVLREIYEPLLAGTTAVKVPWIDSRREIPYVETDAVSAQLTKYAANAYLATRISFINEIAGISEKLGGNIGDIVDGLGLDPRIGPGYLRPGIGFGGPCLDKDLRALITVAGENSYDPVLFSGVLQRNELQLREVMNKISAAVGSSLYQKRIALLGLAFKEGTNDVRHSLSIRLYRALRDQGARVVGHDLLAVDEAIELEPDLVASRDLDAVLAGADVVVALNSEKIYSEIDWVKIKKSDVLPYVVDTRGVFDKKSLVAGNYEFEILGAIR</sequence>
<dbReference type="Pfam" id="PF03721">
    <property type="entry name" value="UDPG_MGDP_dh_N"/>
    <property type="match status" value="1"/>
</dbReference>
<dbReference type="SUPFAM" id="SSF52413">
    <property type="entry name" value="UDP-glucose/GDP-mannose dehydrogenase C-terminal domain"/>
    <property type="match status" value="1"/>
</dbReference>
<feature type="binding site" evidence="10">
    <location>
        <position position="88"/>
    </location>
    <ligand>
        <name>NAD(+)</name>
        <dbReference type="ChEBI" id="CHEBI:57540"/>
    </ligand>
</feature>
<comment type="pathway">
    <text evidence="1">Nucleotide-sugar biosynthesis; UDP-alpha-D-glucuronate biosynthesis; UDP-alpha-D-glucuronate from UDP-alpha-D-glucose: step 1/1.</text>
</comment>
<evidence type="ECO:0000313" key="13">
    <source>
        <dbReference type="EMBL" id="WFG38842.1"/>
    </source>
</evidence>
<reference evidence="13" key="2">
    <citation type="journal article" date="2023" name="Nat. Commun.">
        <title>Cultivation of marine bacteria of the SAR202 clade.</title>
        <authorList>
            <person name="Lim Y."/>
            <person name="Seo J.H."/>
            <person name="Giovannoni S.J."/>
            <person name="Kang I."/>
            <person name="Cho J.C."/>
        </authorList>
    </citation>
    <scope>NUCLEOTIDE SEQUENCE</scope>
    <source>
        <strain evidence="13">JH1073</strain>
    </source>
</reference>
<feature type="binding site" evidence="10">
    <location>
        <position position="346"/>
    </location>
    <ligand>
        <name>NAD(+)</name>
        <dbReference type="ChEBI" id="CHEBI:57540"/>
    </ligand>
</feature>
<dbReference type="EC" id="1.1.1.22" evidence="3 7"/>
<feature type="binding site" evidence="10">
    <location>
        <position position="123"/>
    </location>
    <ligand>
        <name>NAD(+)</name>
        <dbReference type="ChEBI" id="CHEBI:57540"/>
    </ligand>
</feature>
<evidence type="ECO:0000256" key="8">
    <source>
        <dbReference type="PIRSR" id="PIRSR500134-1"/>
    </source>
</evidence>
<feature type="binding site" evidence="10">
    <location>
        <position position="32"/>
    </location>
    <ligand>
        <name>NAD(+)</name>
        <dbReference type="ChEBI" id="CHEBI:57540"/>
    </ligand>
</feature>
<keyword evidence="5 7" id="KW-0520">NAD</keyword>
<dbReference type="GO" id="GO:0000271">
    <property type="term" value="P:polysaccharide biosynthetic process"/>
    <property type="evidence" value="ECO:0007669"/>
    <property type="project" value="InterPro"/>
</dbReference>
<name>A0AAJ6CSW8_9CHLR</name>
<comment type="similarity">
    <text evidence="2 7">Belongs to the UDP-glucose/GDP-mannose dehydrogenase family.</text>
</comment>
<dbReference type="InterPro" id="IPR017476">
    <property type="entry name" value="UDP-Glc/GDP-Man"/>
</dbReference>
<dbReference type="InterPro" id="IPR028357">
    <property type="entry name" value="UDPglc_DH_bac"/>
</dbReference>
<dbReference type="GO" id="GO:0051287">
    <property type="term" value="F:NAD binding"/>
    <property type="evidence" value="ECO:0007669"/>
    <property type="project" value="InterPro"/>
</dbReference>
<dbReference type="InterPro" id="IPR036220">
    <property type="entry name" value="UDP-Glc/GDP-Man_DH_C_sf"/>
</dbReference>
<proteinExistence type="inferred from homology"/>
<feature type="binding site" evidence="9">
    <location>
        <position position="222"/>
    </location>
    <ligand>
        <name>substrate</name>
    </ligand>
</feature>
<dbReference type="Pfam" id="PF03720">
    <property type="entry name" value="UDPG_MGDP_dh_C"/>
    <property type="match status" value="1"/>
</dbReference>
<feature type="binding site" evidence="9">
    <location>
        <position position="275"/>
    </location>
    <ligand>
        <name>substrate</name>
    </ligand>
</feature>
<dbReference type="Gene3D" id="1.20.5.100">
    <property type="entry name" value="Cytochrome c1, transmembrane anchor, C-terminal"/>
    <property type="match status" value="1"/>
</dbReference>
<dbReference type="SUPFAM" id="SSF51735">
    <property type="entry name" value="NAD(P)-binding Rossmann-fold domains"/>
    <property type="match status" value="1"/>
</dbReference>
<dbReference type="InterPro" id="IPR036291">
    <property type="entry name" value="NAD(P)-bd_dom_sf"/>
</dbReference>
<evidence type="ECO:0000313" key="14">
    <source>
        <dbReference type="Proteomes" id="UP001219901"/>
    </source>
</evidence>
<dbReference type="PIRSF" id="PIRSF500134">
    <property type="entry name" value="UDPglc_DH_bac"/>
    <property type="match status" value="1"/>
</dbReference>
<dbReference type="EMBL" id="CP046147">
    <property type="protein sequence ID" value="WFG38842.1"/>
    <property type="molecule type" value="Genomic_DNA"/>
</dbReference>
<dbReference type="GO" id="GO:0003979">
    <property type="term" value="F:UDP-glucose 6-dehydrogenase activity"/>
    <property type="evidence" value="ECO:0007669"/>
    <property type="project" value="UniProtKB-EC"/>
</dbReference>
<reference evidence="14 15" key="1">
    <citation type="submission" date="2019-11" db="EMBL/GenBank/DDBJ databases">
        <authorList>
            <person name="Cho J.-C."/>
        </authorList>
    </citation>
    <scope>NUCLEOTIDE SEQUENCE [LARGE SCALE GENOMIC DNA]</scope>
    <source>
        <strain evidence="13 14">JH1073</strain>
        <strain evidence="12 15">JH702</strain>
    </source>
</reference>
<protein>
    <recommendedName>
        <fullName evidence="3 7">UDP-glucose 6-dehydrogenase</fullName>
        <ecNumber evidence="3 7">1.1.1.22</ecNumber>
    </recommendedName>
</protein>
<dbReference type="SUPFAM" id="SSF48179">
    <property type="entry name" value="6-phosphogluconate dehydrogenase C-terminal domain-like"/>
    <property type="match status" value="1"/>
</dbReference>
<dbReference type="PANTHER" id="PTHR43750:SF3">
    <property type="entry name" value="UDP-GLUCOSE 6-DEHYDROGENASE TUAD"/>
    <property type="match status" value="1"/>
</dbReference>
<dbReference type="Pfam" id="PF00984">
    <property type="entry name" value="UDPG_MGDP_dh"/>
    <property type="match status" value="1"/>
</dbReference>
<comment type="catalytic activity">
    <reaction evidence="6 7">
        <text>UDP-alpha-D-glucose + 2 NAD(+) + H2O = UDP-alpha-D-glucuronate + 2 NADH + 3 H(+)</text>
        <dbReference type="Rhea" id="RHEA:23596"/>
        <dbReference type="ChEBI" id="CHEBI:15377"/>
        <dbReference type="ChEBI" id="CHEBI:15378"/>
        <dbReference type="ChEBI" id="CHEBI:57540"/>
        <dbReference type="ChEBI" id="CHEBI:57945"/>
        <dbReference type="ChEBI" id="CHEBI:58052"/>
        <dbReference type="ChEBI" id="CHEBI:58885"/>
        <dbReference type="EC" id="1.1.1.22"/>
    </reaction>
</comment>
<feature type="binding site" evidence="10">
    <location>
        <position position="37"/>
    </location>
    <ligand>
        <name>NAD(+)</name>
        <dbReference type="ChEBI" id="CHEBI:57540"/>
    </ligand>
</feature>
<keyword evidence="14" id="KW-1185">Reference proteome</keyword>
<evidence type="ECO:0000256" key="6">
    <source>
        <dbReference type="ARBA" id="ARBA00047473"/>
    </source>
</evidence>
<dbReference type="Proteomes" id="UP001321249">
    <property type="component" value="Unassembled WGS sequence"/>
</dbReference>